<dbReference type="Pfam" id="PF00704">
    <property type="entry name" value="Glyco_hydro_18"/>
    <property type="match status" value="1"/>
</dbReference>
<keyword evidence="4" id="KW-1015">Disulfide bond</keyword>
<dbReference type="PROSITE" id="PS50941">
    <property type="entry name" value="CHIT_BIND_I_2"/>
    <property type="match status" value="3"/>
</dbReference>
<feature type="disulfide bond" evidence="4">
    <location>
        <begin position="20"/>
        <end position="34"/>
    </location>
</feature>
<evidence type="ECO:0000259" key="5">
    <source>
        <dbReference type="PROSITE" id="PS50941"/>
    </source>
</evidence>
<dbReference type="PANTHER" id="PTHR11177:SF333">
    <property type="entry name" value="CHITINASE"/>
    <property type="match status" value="1"/>
</dbReference>
<dbReference type="PANTHER" id="PTHR11177">
    <property type="entry name" value="CHITINASE"/>
    <property type="match status" value="1"/>
</dbReference>
<dbReference type="InterPro" id="IPR029070">
    <property type="entry name" value="Chitinase_insertion_sf"/>
</dbReference>
<dbReference type="EC" id="3.2.1.14" evidence="2"/>
<evidence type="ECO:0000256" key="4">
    <source>
        <dbReference type="PROSITE-ProRule" id="PRU00261"/>
    </source>
</evidence>
<dbReference type="InterPro" id="IPR011583">
    <property type="entry name" value="Chitinase_II/V-like_cat"/>
</dbReference>
<dbReference type="InterPro" id="IPR036861">
    <property type="entry name" value="Endochitinase-like_sf"/>
</dbReference>
<reference evidence="7 8" key="1">
    <citation type="submission" date="2018-08" db="EMBL/GenBank/DDBJ databases">
        <title>Draft genome of the lignicolous fungus Coniochaeta pulveracea.</title>
        <authorList>
            <person name="Borstlap C.J."/>
            <person name="De Witt R.N."/>
            <person name="Botha A."/>
            <person name="Volschenk H."/>
        </authorList>
    </citation>
    <scope>NUCLEOTIDE SEQUENCE [LARGE SCALE GENOMIC DNA]</scope>
    <source>
        <strain evidence="7 8">CAB683</strain>
    </source>
</reference>
<dbReference type="AlphaFoldDB" id="A0A420YGT9"/>
<comment type="caution">
    <text evidence="7">The sequence shown here is derived from an EMBL/GenBank/DDBJ whole genome shotgun (WGS) entry which is preliminary data.</text>
</comment>
<dbReference type="Gene3D" id="3.30.60.10">
    <property type="entry name" value="Endochitinase-like"/>
    <property type="match status" value="2"/>
</dbReference>
<dbReference type="SUPFAM" id="SSF51445">
    <property type="entry name" value="(Trans)glycosidases"/>
    <property type="match status" value="1"/>
</dbReference>
<dbReference type="Gene3D" id="3.10.50.10">
    <property type="match status" value="1"/>
</dbReference>
<keyword evidence="8" id="KW-1185">Reference proteome</keyword>
<feature type="disulfide bond" evidence="4">
    <location>
        <begin position="437"/>
        <end position="451"/>
    </location>
</feature>
<dbReference type="SMART" id="SM00636">
    <property type="entry name" value="Glyco_18"/>
    <property type="match status" value="1"/>
</dbReference>
<accession>A0A420YGT9</accession>
<proteinExistence type="inferred from homology"/>
<comment type="caution">
    <text evidence="4">Lacks conserved residue(s) required for the propagation of feature annotation.</text>
</comment>
<dbReference type="OrthoDB" id="73875at2759"/>
<feature type="domain" description="Chitin-binding type-1" evidence="5">
    <location>
        <begin position="1"/>
        <end position="51"/>
    </location>
</feature>
<comment type="similarity">
    <text evidence="1">Belongs to the glycosyl hydrolase 18 family. Chitinase class V subfamily.</text>
</comment>
<gene>
    <name evidence="7" type="ORF">DL546_009114</name>
</gene>
<dbReference type="SUPFAM" id="SSF54556">
    <property type="entry name" value="Chitinase insertion domain"/>
    <property type="match status" value="1"/>
</dbReference>
<dbReference type="InterPro" id="IPR017853">
    <property type="entry name" value="GH"/>
</dbReference>
<dbReference type="Proteomes" id="UP000275385">
    <property type="component" value="Unassembled WGS sequence"/>
</dbReference>
<keyword evidence="3 4" id="KW-0147">Chitin-binding</keyword>
<feature type="disulfide bond" evidence="4">
    <location>
        <begin position="15"/>
        <end position="27"/>
    </location>
</feature>
<dbReference type="Gene3D" id="3.20.20.80">
    <property type="entry name" value="Glycosidases"/>
    <property type="match status" value="1"/>
</dbReference>
<evidence type="ECO:0000256" key="3">
    <source>
        <dbReference type="ARBA" id="ARBA00022669"/>
    </source>
</evidence>
<evidence type="ECO:0000259" key="6">
    <source>
        <dbReference type="PROSITE" id="PS51910"/>
    </source>
</evidence>
<feature type="disulfide bond" evidence="4">
    <location>
        <begin position="509"/>
        <end position="513"/>
    </location>
</feature>
<dbReference type="GO" id="GO:0005975">
    <property type="term" value="P:carbohydrate metabolic process"/>
    <property type="evidence" value="ECO:0007669"/>
    <property type="project" value="InterPro"/>
</dbReference>
<evidence type="ECO:0000256" key="2">
    <source>
        <dbReference type="ARBA" id="ARBA00012729"/>
    </source>
</evidence>
<evidence type="ECO:0000313" key="8">
    <source>
        <dbReference type="Proteomes" id="UP000275385"/>
    </source>
</evidence>
<dbReference type="InterPro" id="IPR001002">
    <property type="entry name" value="Chitin-bd_1"/>
</dbReference>
<dbReference type="PROSITE" id="PS51910">
    <property type="entry name" value="GH18_2"/>
    <property type="match status" value="1"/>
</dbReference>
<evidence type="ECO:0000313" key="7">
    <source>
        <dbReference type="EMBL" id="RKU47073.1"/>
    </source>
</evidence>
<dbReference type="CDD" id="cd00035">
    <property type="entry name" value="ChtBD1"/>
    <property type="match status" value="2"/>
</dbReference>
<dbReference type="SMART" id="SM00270">
    <property type="entry name" value="ChtBD1"/>
    <property type="match status" value="3"/>
</dbReference>
<feature type="disulfide bond" evidence="4">
    <location>
        <begin position="490"/>
        <end position="504"/>
    </location>
</feature>
<dbReference type="InterPro" id="IPR050314">
    <property type="entry name" value="Glycosyl_Hydrlase_18"/>
</dbReference>
<dbReference type="EMBL" id="QVQW01000011">
    <property type="protein sequence ID" value="RKU47073.1"/>
    <property type="molecule type" value="Genomic_DNA"/>
</dbReference>
<dbReference type="SUPFAM" id="SSF57016">
    <property type="entry name" value="Plant lectins/antimicrobial peptides"/>
    <property type="match status" value="3"/>
</dbReference>
<dbReference type="GO" id="GO:0008061">
    <property type="term" value="F:chitin binding"/>
    <property type="evidence" value="ECO:0007669"/>
    <property type="project" value="UniProtKB-UniRule"/>
</dbReference>
<dbReference type="CDD" id="cd11618">
    <property type="entry name" value="ChtBD1_1"/>
    <property type="match status" value="1"/>
</dbReference>
<protein>
    <recommendedName>
        <fullName evidence="2">chitinase</fullName>
        <ecNumber evidence="2">3.2.1.14</ecNumber>
    </recommendedName>
</protein>
<dbReference type="GO" id="GO:0008843">
    <property type="term" value="F:endochitinase activity"/>
    <property type="evidence" value="ECO:0007669"/>
    <property type="project" value="UniProtKB-EC"/>
</dbReference>
<evidence type="ECO:0000256" key="1">
    <source>
        <dbReference type="ARBA" id="ARBA00008682"/>
    </source>
</evidence>
<dbReference type="STRING" id="177199.A0A420YGT9"/>
<sequence length="988" mass="107690">MCGPYGDLTYNTGKCGMGLCCGYYGWCGTDDAHCTGTADAPCRSDYGPCKVAQPKKCGTGSNTVGGRTIGYYQGSNTYSRACNRIKPSDIDTTKYTHLYYAFASIDPNSFQVQAADKRDISVYSDFTALKNKGVHTWIAVGGFDFSDPNTTTHYTWSKLVSSQSNRAAFISSLLGFMSQYGFQGVDIDWEYPVADTRGGNKADTANLVLLVQEMRAAFGSNYGISMALAPDLWYLRYFDAAAMQPYVDWFGFMTYDLHGFWDGENANVGSIVRGQAGIDEIQNNTAPLWFDGLDFSKINFGLAYYGRGYTLADPINCKGLGCAFAGPNNPAQCTATKGVMSLTEIEELIETKGLKPTLLDAQKMKSIQWADQWIGYDDAETFALKKSWASDYCFGGTMAWSVDYYSGAGNGNNLPLTTDGTCGADAQMRCGNEYGACCSSSGWCGGDDGHCGSGCQSIYGNCTTGGNTTDGTCGVAHNDQECGDFKEGPCCSMSGYCGWGESYCGIGNCQSGCSTWPNKGTNFTGPINENSTCNDIKGKDADTSLSKDLFDEIDAGPYFGGWLFENSGVEHWLPAFAKPLGMEQSLGTCGVPNGCTRPNCKDIDDGPSAGWKYLILVSAINLNQYFANLYTAVEQAGSMFSLHGVALTQDLFRTAEDNVFLDTLALNGLAAGITAAAALGNPALAASGAILAGLVYELIAVIQGQDKVEFQDQERIFDTIAGAFVDSVKKALNDANNNLIEGSGLWEHKNPDRAVTVIDSVLYDGDWVNYEEIPMVSADYKDTITAGTDRFYNLIGAAIVNWSWRQSKVYLSCYPMDEDTFKSTKVKAGDNNDAMKIYYQGMGCYFQSAYPEKDWLVVHNPVGWDKLQDNNFTFTTHDIMQSSIDSYLNYGFDVDRSKDTSYYDEFATKGKDLASMFSTAGLFSIPLCIPDTKKSTLKNFFADLEPPNKDGYYQSWCFCLHQKDKNGKTLDDVYGFNPDGWEKKVCSG</sequence>
<name>A0A420YGT9_9PEZI</name>
<dbReference type="InterPro" id="IPR001223">
    <property type="entry name" value="Glyco_hydro18_cat"/>
</dbReference>
<feature type="domain" description="Chitin-binding type-1" evidence="5">
    <location>
        <begin position="419"/>
        <end position="464"/>
    </location>
</feature>
<feature type="domain" description="GH18" evidence="6">
    <location>
        <begin position="66"/>
        <end position="427"/>
    </location>
</feature>
<feature type="domain" description="Chitin-binding type-1" evidence="5">
    <location>
        <begin position="470"/>
        <end position="515"/>
    </location>
</feature>
<organism evidence="7 8">
    <name type="scientific">Coniochaeta pulveracea</name>
    <dbReference type="NCBI Taxonomy" id="177199"/>
    <lineage>
        <taxon>Eukaryota</taxon>
        <taxon>Fungi</taxon>
        <taxon>Dikarya</taxon>
        <taxon>Ascomycota</taxon>
        <taxon>Pezizomycotina</taxon>
        <taxon>Sordariomycetes</taxon>
        <taxon>Sordariomycetidae</taxon>
        <taxon>Coniochaetales</taxon>
        <taxon>Coniochaetaceae</taxon>
        <taxon>Coniochaeta</taxon>
    </lineage>
</organism>